<dbReference type="RefSeq" id="WP_145984576.1">
    <property type="nucleotide sequence ID" value="NZ_AP014704.1"/>
</dbReference>
<accession>A0A0C6EWF2</accession>
<dbReference type="STRING" id="270351.Maq22A_c04705"/>
<reference evidence="3" key="2">
    <citation type="submission" date="2015-01" db="EMBL/GenBank/DDBJ databases">
        <title>Complete genome sequence of Methylobacterium aquaticum strain 22A.</title>
        <authorList>
            <person name="Tani A."/>
            <person name="Ogura Y."/>
            <person name="Hayashi T."/>
        </authorList>
    </citation>
    <scope>NUCLEOTIDE SEQUENCE [LARGE SCALE GENOMIC DNA]</scope>
    <source>
        <strain evidence="3">MA-22A</strain>
    </source>
</reference>
<name>A0A0C6EWF2_9HYPH</name>
<gene>
    <name evidence="2" type="ORF">Maq22A_c04705</name>
</gene>
<dbReference type="KEGG" id="maqu:Maq22A_c04705"/>
<feature type="region of interest" description="Disordered" evidence="1">
    <location>
        <begin position="144"/>
        <end position="174"/>
    </location>
</feature>
<dbReference type="AlphaFoldDB" id="A0A0C6EWF2"/>
<evidence type="ECO:0000256" key="1">
    <source>
        <dbReference type="SAM" id="MobiDB-lite"/>
    </source>
</evidence>
<dbReference type="EMBL" id="AP014704">
    <property type="protein sequence ID" value="BAQ44351.1"/>
    <property type="molecule type" value="Genomic_DNA"/>
</dbReference>
<proteinExistence type="predicted"/>
<protein>
    <submittedName>
        <fullName evidence="2">Uncharacterized protein</fullName>
    </submittedName>
</protein>
<dbReference type="Proteomes" id="UP000061432">
    <property type="component" value="Chromosome"/>
</dbReference>
<evidence type="ECO:0000313" key="2">
    <source>
        <dbReference type="EMBL" id="BAQ44351.1"/>
    </source>
</evidence>
<feature type="compositionally biased region" description="Low complexity" evidence="1">
    <location>
        <begin position="159"/>
        <end position="174"/>
    </location>
</feature>
<organism evidence="2 3">
    <name type="scientific">Methylobacterium aquaticum</name>
    <dbReference type="NCBI Taxonomy" id="270351"/>
    <lineage>
        <taxon>Bacteria</taxon>
        <taxon>Pseudomonadati</taxon>
        <taxon>Pseudomonadota</taxon>
        <taxon>Alphaproteobacteria</taxon>
        <taxon>Hyphomicrobiales</taxon>
        <taxon>Methylobacteriaceae</taxon>
        <taxon>Methylobacterium</taxon>
    </lineage>
</organism>
<dbReference type="OrthoDB" id="7995821at2"/>
<evidence type="ECO:0000313" key="3">
    <source>
        <dbReference type="Proteomes" id="UP000061432"/>
    </source>
</evidence>
<reference evidence="2 3" key="1">
    <citation type="journal article" date="2015" name="Genome Announc.">
        <title>Complete Genome Sequence of Methylobacterium aquaticum Strain 22A, Isolated from Racomitrium japonicum Moss.</title>
        <authorList>
            <person name="Tani A."/>
            <person name="Ogura Y."/>
            <person name="Hayashi T."/>
            <person name="Kimbara K."/>
        </authorList>
    </citation>
    <scope>NUCLEOTIDE SEQUENCE [LARGE SCALE GENOMIC DNA]</scope>
    <source>
        <strain evidence="2 3">MA-22A</strain>
    </source>
</reference>
<sequence>MTITRDTVMAGKLRETGGHLNYGRDGSGYMLCHTTIRRLQAIDRHYKGEAAKKAGKTAERLWLVDGVQVADLDAAVAALNVPVVLTDEETAALAHIPGDFTERKHVMAAIEKAGPPGLQIISILIALKNKGLIEWSRIGGAGDRPAIPTVRRVPDEDGPAAPRAPAAPAAEAVR</sequence>
<dbReference type="PATRIC" id="fig|270351.10.peg.910"/>